<dbReference type="InterPro" id="IPR029057">
    <property type="entry name" value="PRTase-like"/>
</dbReference>
<evidence type="ECO:0000259" key="2">
    <source>
        <dbReference type="Pfam" id="PF00156"/>
    </source>
</evidence>
<comment type="similarity">
    <text evidence="1">Belongs to the ComF/GntX family.</text>
</comment>
<evidence type="ECO:0000313" key="4">
    <source>
        <dbReference type="EMBL" id="MEQ2380272.1"/>
    </source>
</evidence>
<dbReference type="InterPro" id="IPR044005">
    <property type="entry name" value="DZR_2"/>
</dbReference>
<evidence type="ECO:0000313" key="5">
    <source>
        <dbReference type="Proteomes" id="UP001442364"/>
    </source>
</evidence>
<accession>A0ABV1BY61</accession>
<dbReference type="Pfam" id="PF00156">
    <property type="entry name" value="Pribosyltran"/>
    <property type="match status" value="1"/>
</dbReference>
<protein>
    <submittedName>
        <fullName evidence="4">ComF family protein</fullName>
    </submittedName>
</protein>
<evidence type="ECO:0000259" key="3">
    <source>
        <dbReference type="Pfam" id="PF18912"/>
    </source>
</evidence>
<dbReference type="InterPro" id="IPR000836">
    <property type="entry name" value="PRTase_dom"/>
</dbReference>
<dbReference type="SUPFAM" id="SSF53271">
    <property type="entry name" value="PRTase-like"/>
    <property type="match status" value="1"/>
</dbReference>
<organism evidence="4 5">
    <name type="scientific">[Lactobacillus] rogosae</name>
    <dbReference type="NCBI Taxonomy" id="706562"/>
    <lineage>
        <taxon>Bacteria</taxon>
        <taxon>Bacillati</taxon>
        <taxon>Bacillota</taxon>
        <taxon>Clostridia</taxon>
        <taxon>Lachnospirales</taxon>
        <taxon>Lachnospiraceae</taxon>
        <taxon>Lachnospira</taxon>
    </lineage>
</organism>
<feature type="domain" description="Double zinc ribbon" evidence="3">
    <location>
        <begin position="3"/>
        <end position="61"/>
    </location>
</feature>
<feature type="domain" description="Phosphoribosyltransferase" evidence="2">
    <location>
        <begin position="185"/>
        <end position="229"/>
    </location>
</feature>
<dbReference type="PANTHER" id="PTHR47505:SF1">
    <property type="entry name" value="DNA UTILIZATION PROTEIN YHGH"/>
    <property type="match status" value="1"/>
</dbReference>
<reference evidence="4 5" key="1">
    <citation type="submission" date="2024-03" db="EMBL/GenBank/DDBJ databases">
        <title>Human intestinal bacterial collection.</title>
        <authorList>
            <person name="Pauvert C."/>
            <person name="Hitch T.C.A."/>
            <person name="Clavel T."/>
        </authorList>
    </citation>
    <scope>NUCLEOTIDE SEQUENCE [LARGE SCALE GENOMIC DNA]</scope>
    <source>
        <strain evidence="4 5">CLA-AA-H255</strain>
    </source>
</reference>
<dbReference type="Proteomes" id="UP001442364">
    <property type="component" value="Unassembled WGS sequence"/>
</dbReference>
<comment type="caution">
    <text evidence="4">The sequence shown here is derived from an EMBL/GenBank/DDBJ whole genome shotgun (WGS) entry which is preliminary data.</text>
</comment>
<gene>
    <name evidence="4" type="ORF">WMO14_10305</name>
</gene>
<dbReference type="PANTHER" id="PTHR47505">
    <property type="entry name" value="DNA UTILIZATION PROTEIN YHGH"/>
    <property type="match status" value="1"/>
</dbReference>
<evidence type="ECO:0000256" key="1">
    <source>
        <dbReference type="ARBA" id="ARBA00008007"/>
    </source>
</evidence>
<dbReference type="InterPro" id="IPR051910">
    <property type="entry name" value="ComF/GntX_DNA_util-trans"/>
</dbReference>
<proteinExistence type="inferred from homology"/>
<dbReference type="RefSeq" id="WP_349153787.1">
    <property type="nucleotide sequence ID" value="NZ_JBBMER010000007.1"/>
</dbReference>
<dbReference type="Pfam" id="PF18912">
    <property type="entry name" value="DZR_2"/>
    <property type="match status" value="1"/>
</dbReference>
<dbReference type="CDD" id="cd06223">
    <property type="entry name" value="PRTases_typeI"/>
    <property type="match status" value="1"/>
</dbReference>
<name>A0ABV1BY61_9FIRM</name>
<keyword evidence="5" id="KW-1185">Reference proteome</keyword>
<dbReference type="Gene3D" id="3.40.50.2020">
    <property type="match status" value="1"/>
</dbReference>
<sequence>MKDILFPPACPICSNPRPVIDNRKMNICPWCLKYITYIKEPACLKCGKALEDDNREYCKDCTDKQHLFNQAVSVYEYSEGIKQSIYNFKYHNKREYAEVYADEISGRYGDVINMWQPDVIMPVPIHVSKLKSRGYNQAGLIAESLSKKLDIEYNEHSLIRTRATSPMKDLNDIQRTKNLQKAFKIADNVIIYNKVLIVDDIYTTGTTIDACAECLKRAGVKEVYAVTLCVGRGF</sequence>
<dbReference type="EMBL" id="JBBMER010000007">
    <property type="protein sequence ID" value="MEQ2380272.1"/>
    <property type="molecule type" value="Genomic_DNA"/>
</dbReference>